<dbReference type="SUPFAM" id="SSF49464">
    <property type="entry name" value="Carboxypeptidase regulatory domain-like"/>
    <property type="match status" value="2"/>
</dbReference>
<dbReference type="Pfam" id="PF13620">
    <property type="entry name" value="CarboxypepD_reg"/>
    <property type="match status" value="2"/>
</dbReference>
<sequence>MRRIAAIMAVLMVWAMMGAYTLTAAAGSKIVIDGRELVLSNPPIQLKGMTWVPFRGLFEGLGLRVGWDAKTKQITGKSTTAAIEVRLGSLEAQVNGKALKLSAAPFTQSGVAYVPLRFVSEAVSRDVRWDRLTGVITIGGGKTSPTVTPPKNGKEPPAIAADQLTGSVLSPLGEPVAGAKVIAIYSGLNGAVTVDVTTDSNGRYEISGVSKENTMYVHAEPPLNSRDYMVSKEIKVLSSDRVHPVNITLQKVDVTGSVVDEEGKPVANQEVVLFEGESPTSDLTFITDANGQFRIGGLSIGKRYRILAFVDPIDLMPEPYVFKYGAVDPKPVIVVKQNFASLMAVNQDGKPIDTNLYSMLIRKGQNQFDPNIKPTLTPEAYIYSGLKPGDRYVVDIQFRDENSNYENPAPYSFTFDPSVKEPLLVKLTLKGTVQFTDTRVQFTDTIVDEQGNPIAHARVRIIDQASSQEKLFPTDGSGKVSISGLREGREYVQFLEPYPWSPDRHLLYGRGNKFIYNEGITSLPERTLYGVQLKIKTADIIVDSSYMLTIHVTDASGNPMPTTLVNYGYYGTGRLKEGETYKIEVVRLQLQFNPVGSTPDKPAEWKERPDPVTFVYKAGMDPIVLKSKTSS</sequence>
<dbReference type="InterPro" id="IPR036582">
    <property type="entry name" value="Mao_N_sf"/>
</dbReference>
<dbReference type="RefSeq" id="WP_204822710.1">
    <property type="nucleotide sequence ID" value="NZ_JANHOF010000028.1"/>
</dbReference>
<accession>A0ABV6JF03</accession>
<dbReference type="Pfam" id="PF07833">
    <property type="entry name" value="Cu_amine_oxidN1"/>
    <property type="match status" value="1"/>
</dbReference>
<organism evidence="2 3">
    <name type="scientific">Paenibacillus mendelii</name>
    <dbReference type="NCBI Taxonomy" id="206163"/>
    <lineage>
        <taxon>Bacteria</taxon>
        <taxon>Bacillati</taxon>
        <taxon>Bacillota</taxon>
        <taxon>Bacilli</taxon>
        <taxon>Bacillales</taxon>
        <taxon>Paenibacillaceae</taxon>
        <taxon>Paenibacillus</taxon>
    </lineage>
</organism>
<dbReference type="SUPFAM" id="SSF55383">
    <property type="entry name" value="Copper amine oxidase, domain N"/>
    <property type="match status" value="1"/>
</dbReference>
<feature type="domain" description="Copper amine oxidase-like N-terminal" evidence="1">
    <location>
        <begin position="31"/>
        <end position="138"/>
    </location>
</feature>
<reference evidence="2 3" key="1">
    <citation type="submission" date="2024-09" db="EMBL/GenBank/DDBJ databases">
        <authorList>
            <person name="Sun Q."/>
            <person name="Mori K."/>
        </authorList>
    </citation>
    <scope>NUCLEOTIDE SEQUENCE [LARGE SCALE GENOMIC DNA]</scope>
    <source>
        <strain evidence="2 3">CCM 4839</strain>
    </source>
</reference>
<dbReference type="InterPro" id="IPR008969">
    <property type="entry name" value="CarboxyPept-like_regulatory"/>
</dbReference>
<evidence type="ECO:0000313" key="2">
    <source>
        <dbReference type="EMBL" id="MFC0394049.1"/>
    </source>
</evidence>
<keyword evidence="3" id="KW-1185">Reference proteome</keyword>
<protein>
    <submittedName>
        <fullName evidence="2">Carboxypeptidase regulatory-like domain-containing protein</fullName>
    </submittedName>
</protein>
<dbReference type="InterPro" id="IPR012854">
    <property type="entry name" value="Cu_amine_oxidase-like_N"/>
</dbReference>
<evidence type="ECO:0000259" key="1">
    <source>
        <dbReference type="Pfam" id="PF07833"/>
    </source>
</evidence>
<dbReference type="EMBL" id="JBHLVF010000038">
    <property type="protein sequence ID" value="MFC0394049.1"/>
    <property type="molecule type" value="Genomic_DNA"/>
</dbReference>
<name>A0ABV6JF03_9BACL</name>
<proteinExistence type="predicted"/>
<dbReference type="Proteomes" id="UP001589818">
    <property type="component" value="Unassembled WGS sequence"/>
</dbReference>
<comment type="caution">
    <text evidence="2">The sequence shown here is derived from an EMBL/GenBank/DDBJ whole genome shotgun (WGS) entry which is preliminary data.</text>
</comment>
<dbReference type="Gene3D" id="3.30.457.10">
    <property type="entry name" value="Copper amine oxidase-like, N-terminal domain"/>
    <property type="match status" value="1"/>
</dbReference>
<gene>
    <name evidence="2" type="ORF">ACFFJ8_22095</name>
</gene>
<evidence type="ECO:0000313" key="3">
    <source>
        <dbReference type="Proteomes" id="UP001589818"/>
    </source>
</evidence>